<organism evidence="2 3">
    <name type="scientific">Paraphoma chrysanthemicola</name>
    <dbReference type="NCBI Taxonomy" id="798071"/>
    <lineage>
        <taxon>Eukaryota</taxon>
        <taxon>Fungi</taxon>
        <taxon>Dikarya</taxon>
        <taxon>Ascomycota</taxon>
        <taxon>Pezizomycotina</taxon>
        <taxon>Dothideomycetes</taxon>
        <taxon>Pleosporomycetidae</taxon>
        <taxon>Pleosporales</taxon>
        <taxon>Pleosporineae</taxon>
        <taxon>Phaeosphaeriaceae</taxon>
        <taxon>Paraphoma</taxon>
    </lineage>
</organism>
<accession>A0A8K0R3T1</accession>
<keyword evidence="3" id="KW-1185">Reference proteome</keyword>
<evidence type="ECO:0000313" key="3">
    <source>
        <dbReference type="Proteomes" id="UP000813461"/>
    </source>
</evidence>
<dbReference type="AlphaFoldDB" id="A0A8K0R3T1"/>
<dbReference type="SUPFAM" id="SSF51735">
    <property type="entry name" value="NAD(P)-binding Rossmann-fold domains"/>
    <property type="match status" value="1"/>
</dbReference>
<dbReference type="InterPro" id="IPR036291">
    <property type="entry name" value="NAD(P)-bd_dom_sf"/>
</dbReference>
<dbReference type="InterPro" id="IPR055222">
    <property type="entry name" value="PRISE-like_Rossmann-fold"/>
</dbReference>
<dbReference type="Pfam" id="PF22917">
    <property type="entry name" value="PRISE"/>
    <property type="match status" value="1"/>
</dbReference>
<reference evidence="2" key="1">
    <citation type="journal article" date="2021" name="Nat. Commun.">
        <title>Genetic determinants of endophytism in the Arabidopsis root mycobiome.</title>
        <authorList>
            <person name="Mesny F."/>
            <person name="Miyauchi S."/>
            <person name="Thiergart T."/>
            <person name="Pickel B."/>
            <person name="Atanasova L."/>
            <person name="Karlsson M."/>
            <person name="Huettel B."/>
            <person name="Barry K.W."/>
            <person name="Haridas S."/>
            <person name="Chen C."/>
            <person name="Bauer D."/>
            <person name="Andreopoulos W."/>
            <person name="Pangilinan J."/>
            <person name="LaButti K."/>
            <person name="Riley R."/>
            <person name="Lipzen A."/>
            <person name="Clum A."/>
            <person name="Drula E."/>
            <person name="Henrissat B."/>
            <person name="Kohler A."/>
            <person name="Grigoriev I.V."/>
            <person name="Martin F.M."/>
            <person name="Hacquard S."/>
        </authorList>
    </citation>
    <scope>NUCLEOTIDE SEQUENCE</scope>
    <source>
        <strain evidence="2">MPI-SDFR-AT-0120</strain>
    </source>
</reference>
<protein>
    <recommendedName>
        <fullName evidence="1">PRISE-like Rossmann-fold domain-containing protein</fullName>
    </recommendedName>
</protein>
<feature type="domain" description="PRISE-like Rossmann-fold" evidence="1">
    <location>
        <begin position="6"/>
        <end position="381"/>
    </location>
</feature>
<dbReference type="Proteomes" id="UP000813461">
    <property type="component" value="Unassembled WGS sequence"/>
</dbReference>
<sequence length="385" mass="43079">MATNHALVIGASGLIGWSVVNQLLQPYPATTPFRKITACVNRPLDINDSFWPPASNGGPELQLVSGINLLCDDEAFEQALRDKLSHAEGITHIFYFAFKEEKDAEKEVEVNVGMMRRVVRAVKNISTNFKFFVYPGGTRGYGIYRPDGIFSPPLTEDLADQLPADYLKTVAYPHYRTMLRLESAQQSWTWCELCPDIIVGFTPNGSGYSLAGHWALYLYAWKLVHGEGSEVPYPGVEAGYRSRFTETSATTLARVAIHASLDPDRFHERIFNVADSDMPASMSERWPQIASWFGLKGVAPSQTASPSDQKPSEFIAKHQEELESAGVRGVDIWNAGQLDSVGYWLTFDRHLSLSRLRSAGFNEKVKPEEGWWNAFESFRKAGMIK</sequence>
<proteinExistence type="predicted"/>
<gene>
    <name evidence="2" type="ORF">FB567DRAFT_531123</name>
</gene>
<dbReference type="PANTHER" id="PTHR32487">
    <property type="entry name" value="3-OXO-DELTA(4,5)-STEROID 5-BETA-REDUCTASE"/>
    <property type="match status" value="1"/>
</dbReference>
<name>A0A8K0R3T1_9PLEO</name>
<dbReference type="OrthoDB" id="1731983at2759"/>
<evidence type="ECO:0000259" key="1">
    <source>
        <dbReference type="Pfam" id="PF22917"/>
    </source>
</evidence>
<dbReference type="PANTHER" id="PTHR32487:SF4">
    <property type="entry name" value="SIRQ PROTEIN"/>
    <property type="match status" value="1"/>
</dbReference>
<comment type="caution">
    <text evidence="2">The sequence shown here is derived from an EMBL/GenBank/DDBJ whole genome shotgun (WGS) entry which is preliminary data.</text>
</comment>
<evidence type="ECO:0000313" key="2">
    <source>
        <dbReference type="EMBL" id="KAH7082370.1"/>
    </source>
</evidence>
<dbReference type="Gene3D" id="3.40.50.720">
    <property type="entry name" value="NAD(P)-binding Rossmann-like Domain"/>
    <property type="match status" value="1"/>
</dbReference>
<dbReference type="EMBL" id="JAGMVJ010000014">
    <property type="protein sequence ID" value="KAH7082370.1"/>
    <property type="molecule type" value="Genomic_DNA"/>
</dbReference>